<dbReference type="AlphaFoldDB" id="A0A8G0ZKZ8"/>
<proteinExistence type="evidence at transcript level"/>
<dbReference type="Gene3D" id="3.10.20.90">
    <property type="entry name" value="Phosphatidylinositol 3-kinase Catalytic Subunit, Chain A, domain 1"/>
    <property type="match status" value="1"/>
</dbReference>
<reference evidence="1" key="1">
    <citation type="journal article" date="2021" name="Plant Cell">
        <title>Super determinant1A, a RAWULdomain-containing protein, modulates axillary meristem formation and compound leaf development in tomato.</title>
        <authorList>
            <person name="Lopez H."/>
            <person name="Schmitz G."/>
            <person name="Thoma R."/>
            <person name="Theres K."/>
        </authorList>
    </citation>
    <scope>NUCLEOTIDE SEQUENCE</scope>
</reference>
<evidence type="ECO:0000313" key="1">
    <source>
        <dbReference type="EMBL" id="QYY86758.1"/>
    </source>
</evidence>
<dbReference type="EMBL" id="MT767035">
    <property type="protein sequence ID" value="QYY86758.1"/>
    <property type="molecule type" value="mRNA"/>
</dbReference>
<dbReference type="InterPro" id="IPR044171">
    <property type="entry name" value="LAX2-like"/>
</dbReference>
<accession>A0A8G0ZKZ8</accession>
<protein>
    <submittedName>
        <fullName evidence="1">Super determinant 1A</fullName>
    </submittedName>
</protein>
<organism evidence="1">
    <name type="scientific">Solanum lycopersicum</name>
    <name type="common">Tomato</name>
    <name type="synonym">Lycopersicon esculentum</name>
    <dbReference type="NCBI Taxonomy" id="4081"/>
    <lineage>
        <taxon>Eukaryota</taxon>
        <taxon>Viridiplantae</taxon>
        <taxon>Streptophyta</taxon>
        <taxon>Embryophyta</taxon>
        <taxon>Tracheophyta</taxon>
        <taxon>Spermatophyta</taxon>
        <taxon>Magnoliopsida</taxon>
        <taxon>eudicotyledons</taxon>
        <taxon>Gunneridae</taxon>
        <taxon>Pentapetalae</taxon>
        <taxon>asterids</taxon>
        <taxon>lamiids</taxon>
        <taxon>Solanales</taxon>
        <taxon>Solanaceae</taxon>
        <taxon>Solanoideae</taxon>
        <taxon>Solaneae</taxon>
        <taxon>Solanum</taxon>
        <taxon>Solanum subgen. Lycopersicon</taxon>
    </lineage>
</organism>
<dbReference type="PANTHER" id="PTHR47290:SF6">
    <property type="entry name" value="UBIQUITIN-LIKE DOMAIN-CONTAINING PROTEIN"/>
    <property type="match status" value="1"/>
</dbReference>
<gene>
    <name evidence="1" type="primary">Sde1A</name>
</gene>
<dbReference type="PANTHER" id="PTHR47290">
    <property type="entry name" value="RING FINGER PROTEIN"/>
    <property type="match status" value="1"/>
</dbReference>
<sequence length="193" mass="21271">MESCGSAIERRGHFDVLKEQQGQEELELRLGLGLGLGLGSGDDDDMKMVVRNNHLGSLSSSSSSSSLVVCTNTSIPHYSPPGILFSLRSSVNRKGEFLPQLPKTFIRVKDEKVTVFMLKTYLVTKLGLSNQAEVEISCMGQNLMHTITLKHVRDAIWLPGLVEFLKSNTEFIKSSQGASLNYLMSLDYGKTCL</sequence>
<name>A0A8G0ZKZ8_SOLLC</name>